<comment type="caution">
    <text evidence="1">The sequence shown here is derived from an EMBL/GenBank/DDBJ whole genome shotgun (WGS) entry which is preliminary data.</text>
</comment>
<dbReference type="AlphaFoldDB" id="A0A931H7S5"/>
<name>A0A931H7S5_9BURK</name>
<evidence type="ECO:0000313" key="1">
    <source>
        <dbReference type="EMBL" id="MBG9390265.1"/>
    </source>
</evidence>
<dbReference type="EMBL" id="JADWYS010000001">
    <property type="protein sequence ID" value="MBG9390265.1"/>
    <property type="molecule type" value="Genomic_DNA"/>
</dbReference>
<accession>A0A931H7S5</accession>
<proteinExistence type="predicted"/>
<protein>
    <submittedName>
        <fullName evidence="1">Uncharacterized protein</fullName>
    </submittedName>
</protein>
<dbReference type="Proteomes" id="UP000651050">
    <property type="component" value="Unassembled WGS sequence"/>
</dbReference>
<dbReference type="RefSeq" id="WP_196988015.1">
    <property type="nucleotide sequence ID" value="NZ_JADWYS010000001.1"/>
</dbReference>
<sequence>MALLGPAAIAMWWDMAPAHRVEFEDWHSHEHFPERLGIPGFLRGSRWADAAGGPGFFVMYELAAYETLSSPGYLDRLNNPTPWSRKLMPHHSRMVRSQCRVLESFGGGIAEALLTLRVSPAPGRGDALRAHLRDVLSGIPSRPGMTGAHLLHTQPPDIPQTREQQIRGGADAQADWVVLASGYDGDALRGLLADALGDNALSRAGALPGAIGAVHGLRLSMTAPDLRTGKED</sequence>
<evidence type="ECO:0000313" key="2">
    <source>
        <dbReference type="Proteomes" id="UP000651050"/>
    </source>
</evidence>
<keyword evidence="2" id="KW-1185">Reference proteome</keyword>
<gene>
    <name evidence="1" type="ORF">I5803_19700</name>
</gene>
<reference evidence="1" key="1">
    <citation type="submission" date="2020-11" db="EMBL/GenBank/DDBJ databases">
        <title>Bacterial whole genome sequence for Caenimonas sp. DR4.4.</title>
        <authorList>
            <person name="Le V."/>
            <person name="Ko S.-R."/>
            <person name="Ahn C.-Y."/>
            <person name="Oh H.-M."/>
        </authorList>
    </citation>
    <scope>NUCLEOTIDE SEQUENCE</scope>
    <source>
        <strain evidence="1">DR4.4</strain>
    </source>
</reference>
<organism evidence="1 2">
    <name type="scientific">Caenimonas aquaedulcis</name>
    <dbReference type="NCBI Taxonomy" id="2793270"/>
    <lineage>
        <taxon>Bacteria</taxon>
        <taxon>Pseudomonadati</taxon>
        <taxon>Pseudomonadota</taxon>
        <taxon>Betaproteobacteria</taxon>
        <taxon>Burkholderiales</taxon>
        <taxon>Comamonadaceae</taxon>
        <taxon>Caenimonas</taxon>
    </lineage>
</organism>